<feature type="transmembrane region" description="Helical" evidence="10">
    <location>
        <begin position="118"/>
        <end position="144"/>
    </location>
</feature>
<evidence type="ECO:0000256" key="5">
    <source>
        <dbReference type="ARBA" id="ARBA00023040"/>
    </source>
</evidence>
<keyword evidence="3 9" id="KW-0812">Transmembrane</keyword>
<keyword evidence="7 9" id="KW-0675">Receptor</keyword>
<dbReference type="SMART" id="SM01381">
    <property type="entry name" value="7TM_GPCR_Srsx"/>
    <property type="match status" value="1"/>
</dbReference>
<feature type="transmembrane region" description="Helical" evidence="10">
    <location>
        <begin position="197"/>
        <end position="215"/>
    </location>
</feature>
<organism evidence="12 13">
    <name type="scientific">Argiope bruennichi</name>
    <name type="common">Wasp spider</name>
    <name type="synonym">Aranea bruennichi</name>
    <dbReference type="NCBI Taxonomy" id="94029"/>
    <lineage>
        <taxon>Eukaryota</taxon>
        <taxon>Metazoa</taxon>
        <taxon>Ecdysozoa</taxon>
        <taxon>Arthropoda</taxon>
        <taxon>Chelicerata</taxon>
        <taxon>Arachnida</taxon>
        <taxon>Araneae</taxon>
        <taxon>Araneomorphae</taxon>
        <taxon>Entelegynae</taxon>
        <taxon>Araneoidea</taxon>
        <taxon>Araneidae</taxon>
        <taxon>Argiope</taxon>
    </lineage>
</organism>
<dbReference type="PROSITE" id="PS00237">
    <property type="entry name" value="G_PROTEIN_RECEP_F1_1"/>
    <property type="match status" value="1"/>
</dbReference>
<dbReference type="GO" id="GO:0005886">
    <property type="term" value="C:plasma membrane"/>
    <property type="evidence" value="ECO:0007669"/>
    <property type="project" value="TreeGrafter"/>
</dbReference>
<evidence type="ECO:0000256" key="2">
    <source>
        <dbReference type="ARBA" id="ARBA00010663"/>
    </source>
</evidence>
<comment type="subcellular location">
    <subcellularLocation>
        <location evidence="1">Membrane</location>
        <topology evidence="1">Multi-pass membrane protein</topology>
    </subcellularLocation>
</comment>
<reference evidence="12" key="2">
    <citation type="submission" date="2020-06" db="EMBL/GenBank/DDBJ databases">
        <authorList>
            <person name="Sheffer M."/>
        </authorList>
    </citation>
    <scope>NUCLEOTIDE SEQUENCE</scope>
</reference>
<dbReference type="SUPFAM" id="SSF81321">
    <property type="entry name" value="Family A G protein-coupled receptor-like"/>
    <property type="match status" value="1"/>
</dbReference>
<comment type="caution">
    <text evidence="12">The sequence shown here is derived from an EMBL/GenBank/DDBJ whole genome shotgun (WGS) entry which is preliminary data.</text>
</comment>
<dbReference type="AlphaFoldDB" id="A0A8T0E174"/>
<feature type="transmembrane region" description="Helical" evidence="10">
    <location>
        <begin position="280"/>
        <end position="304"/>
    </location>
</feature>
<dbReference type="GO" id="GO:0004930">
    <property type="term" value="F:G protein-coupled receptor activity"/>
    <property type="evidence" value="ECO:0007669"/>
    <property type="project" value="UniProtKB-KW"/>
</dbReference>
<accession>A0A8T0E174</accession>
<keyword evidence="6 10" id="KW-0472">Membrane</keyword>
<dbReference type="Proteomes" id="UP000807504">
    <property type="component" value="Unassembled WGS sequence"/>
</dbReference>
<evidence type="ECO:0000256" key="4">
    <source>
        <dbReference type="ARBA" id="ARBA00022989"/>
    </source>
</evidence>
<evidence type="ECO:0000313" key="12">
    <source>
        <dbReference type="EMBL" id="KAF8764116.1"/>
    </source>
</evidence>
<dbReference type="PRINTS" id="PR00237">
    <property type="entry name" value="GPCRRHODOPSN"/>
</dbReference>
<evidence type="ECO:0000256" key="7">
    <source>
        <dbReference type="ARBA" id="ARBA00023170"/>
    </source>
</evidence>
<dbReference type="PROSITE" id="PS50262">
    <property type="entry name" value="G_PROTEIN_RECEP_F1_2"/>
    <property type="match status" value="1"/>
</dbReference>
<sequence>MRRYVEQSYDHVILALRGPQYYDSLFPDIIQFIENKGWRLGLPLCKALRFMKFLLCMLRHDDCQCRSGSLILYCCLDITESNMGEELTIDVNISDIIYEWNKSVSEAERLPPATPLSIISLSLLFFIIGAVGIAGNLLVIFAILGDQRMRSSVTNLLIMNLALSDLIIMIACIPDIIQFIENKGWRLGLPLCKALRFTEVFALYASVMTLVSVCLERYIAIMHPIKAHIMCCRTRILLVISIIWPSAMICASPNLFYHVIIPIDAEFTPCVIQFPNVSDFIIFKYCEFFLFYFIPLVLQVVLYIHIGRRLFSTEALKTIEPAVGKENFAGAMKARRGVIKMLIAGVTVYFLSFSPHQVLLIYNTFSATLFKETWSFLIFVNIMAYASSACNPLLYSIFSQKFRQKFQTLLVCCRKKQCTPSPSAIYLGCRNKTFLSKSVKTTVTEI</sequence>
<keyword evidence="8 9" id="KW-0807">Transducer</keyword>
<evidence type="ECO:0000256" key="6">
    <source>
        <dbReference type="ARBA" id="ARBA00023136"/>
    </source>
</evidence>
<feature type="transmembrane region" description="Helical" evidence="10">
    <location>
        <begin position="236"/>
        <end position="260"/>
    </location>
</feature>
<evidence type="ECO:0000256" key="1">
    <source>
        <dbReference type="ARBA" id="ARBA00004141"/>
    </source>
</evidence>
<dbReference type="Gene3D" id="1.20.1070.10">
    <property type="entry name" value="Rhodopsin 7-helix transmembrane proteins"/>
    <property type="match status" value="1"/>
</dbReference>
<evidence type="ECO:0000259" key="11">
    <source>
        <dbReference type="PROSITE" id="PS50262"/>
    </source>
</evidence>
<keyword evidence="5 9" id="KW-0297">G-protein coupled receptor</keyword>
<evidence type="ECO:0000313" key="13">
    <source>
        <dbReference type="Proteomes" id="UP000807504"/>
    </source>
</evidence>
<keyword evidence="4 10" id="KW-1133">Transmembrane helix</keyword>
<feature type="transmembrane region" description="Helical" evidence="10">
    <location>
        <begin position="342"/>
        <end position="362"/>
    </location>
</feature>
<dbReference type="PANTHER" id="PTHR24243">
    <property type="entry name" value="G-PROTEIN COUPLED RECEPTOR"/>
    <property type="match status" value="1"/>
</dbReference>
<evidence type="ECO:0000256" key="10">
    <source>
        <dbReference type="SAM" id="Phobius"/>
    </source>
</evidence>
<evidence type="ECO:0000256" key="9">
    <source>
        <dbReference type="RuleBase" id="RU000688"/>
    </source>
</evidence>
<protein>
    <submittedName>
        <fullName evidence="12">Neuropeptide receptor 15 like protein</fullName>
    </submittedName>
</protein>
<feature type="domain" description="G-protein coupled receptors family 1 profile" evidence="11">
    <location>
        <begin position="135"/>
        <end position="395"/>
    </location>
</feature>
<feature type="transmembrane region" description="Helical" evidence="10">
    <location>
        <begin position="374"/>
        <end position="398"/>
    </location>
</feature>
<evidence type="ECO:0000256" key="3">
    <source>
        <dbReference type="ARBA" id="ARBA00022692"/>
    </source>
</evidence>
<dbReference type="EMBL" id="JABXBU010002231">
    <property type="protein sequence ID" value="KAF8764116.1"/>
    <property type="molecule type" value="Genomic_DNA"/>
</dbReference>
<feature type="transmembrane region" description="Helical" evidence="10">
    <location>
        <begin position="156"/>
        <end position="177"/>
    </location>
</feature>
<dbReference type="PANTHER" id="PTHR24243:SF224">
    <property type="entry name" value="G-PROTEIN COUPLED RECEPTOR 19-RELATED"/>
    <property type="match status" value="1"/>
</dbReference>
<evidence type="ECO:0000256" key="8">
    <source>
        <dbReference type="ARBA" id="ARBA00023224"/>
    </source>
</evidence>
<gene>
    <name evidence="12" type="ORF">HNY73_022230</name>
</gene>
<reference evidence="12" key="1">
    <citation type="journal article" date="2020" name="bioRxiv">
        <title>Chromosome-level reference genome of the European wasp spider Argiope bruennichi: a resource for studies on range expansion and evolutionary adaptation.</title>
        <authorList>
            <person name="Sheffer M.M."/>
            <person name="Hoppe A."/>
            <person name="Krehenwinkel H."/>
            <person name="Uhl G."/>
            <person name="Kuss A.W."/>
            <person name="Jensen L."/>
            <person name="Jensen C."/>
            <person name="Gillespie R.G."/>
            <person name="Hoff K.J."/>
            <person name="Prost S."/>
        </authorList>
    </citation>
    <scope>NUCLEOTIDE SEQUENCE</scope>
</reference>
<dbReference type="Pfam" id="PF00001">
    <property type="entry name" value="7tm_1"/>
    <property type="match status" value="1"/>
</dbReference>
<dbReference type="InterPro" id="IPR017452">
    <property type="entry name" value="GPCR_Rhodpsn_7TM"/>
</dbReference>
<proteinExistence type="inferred from homology"/>
<name>A0A8T0E174_ARGBR</name>
<keyword evidence="13" id="KW-1185">Reference proteome</keyword>
<comment type="similarity">
    <text evidence="2 9">Belongs to the G-protein coupled receptor 1 family.</text>
</comment>
<dbReference type="InterPro" id="IPR000276">
    <property type="entry name" value="GPCR_Rhodpsn"/>
</dbReference>